<evidence type="ECO:0000313" key="10">
    <source>
        <dbReference type="EMBL" id="ACM06675.1"/>
    </source>
</evidence>
<evidence type="ECO:0000256" key="7">
    <source>
        <dbReference type="ARBA" id="ARBA00023225"/>
    </source>
</evidence>
<geneLocation type="plasmid" evidence="11">
    <name>Tros</name>
</geneLocation>
<keyword evidence="6" id="KW-0653">Protein transport</keyword>
<feature type="coiled-coil region" evidence="8">
    <location>
        <begin position="47"/>
        <end position="94"/>
    </location>
</feature>
<dbReference type="RefSeq" id="WP_012642662.1">
    <property type="nucleotide sequence ID" value="NC_011961.1"/>
</dbReference>
<name>B9L4D5_THERP</name>
<dbReference type="AlphaFoldDB" id="B9L4D5"/>
<accession>B9L4D5</accession>
<evidence type="ECO:0000313" key="11">
    <source>
        <dbReference type="Proteomes" id="UP000000447"/>
    </source>
</evidence>
<gene>
    <name evidence="10" type="ordered locus">trd_A0649</name>
</gene>
<dbReference type="eggNOG" id="COG1317">
    <property type="taxonomic scope" value="Bacteria"/>
</dbReference>
<evidence type="ECO:0000256" key="3">
    <source>
        <dbReference type="ARBA" id="ARBA00016507"/>
    </source>
</evidence>
<keyword evidence="5" id="KW-1005">Bacterial flagellum biogenesis</keyword>
<evidence type="ECO:0000256" key="8">
    <source>
        <dbReference type="SAM" id="Coils"/>
    </source>
</evidence>
<dbReference type="InterPro" id="IPR018035">
    <property type="entry name" value="Flagellar_FliH/T3SS_HrpE"/>
</dbReference>
<dbReference type="HOGENOM" id="CLU_1219088_0_0_0"/>
<dbReference type="GO" id="GO:0015031">
    <property type="term" value="P:protein transport"/>
    <property type="evidence" value="ECO:0007669"/>
    <property type="project" value="UniProtKB-KW"/>
</dbReference>
<dbReference type="Proteomes" id="UP000000447">
    <property type="component" value="Plasmid unnamed"/>
</dbReference>
<keyword evidence="11" id="KW-1185">Reference proteome</keyword>
<comment type="similarity">
    <text evidence="2">Belongs to the FliH family.</text>
</comment>
<keyword evidence="4" id="KW-0813">Transport</keyword>
<reference evidence="10 11" key="1">
    <citation type="journal article" date="2009" name="PLoS ONE">
        <title>Complete genome sequence of the aerobic CO-oxidizing thermophile Thermomicrobium roseum.</title>
        <authorList>
            <person name="Wu D."/>
            <person name="Raymond J."/>
            <person name="Wu M."/>
            <person name="Chatterji S."/>
            <person name="Ren Q."/>
            <person name="Graham J.E."/>
            <person name="Bryant D.A."/>
            <person name="Robb F."/>
            <person name="Colman A."/>
            <person name="Tallon L.J."/>
            <person name="Badger J.H."/>
            <person name="Madupu R."/>
            <person name="Ward N.L."/>
            <person name="Eisen J.A."/>
        </authorList>
    </citation>
    <scope>NUCLEOTIDE SEQUENCE [LARGE SCALE GENOMIC DNA]</scope>
    <source>
        <strain evidence="11">ATCC 27502 / DSM 5159 / P-2</strain>
        <plasmid evidence="10">unnamed</plasmid>
    </source>
</reference>
<comment type="function">
    <text evidence="1">Needed for flagellar regrowth and assembly.</text>
</comment>
<dbReference type="PANTHER" id="PTHR34982:SF1">
    <property type="entry name" value="FLAGELLAR ASSEMBLY PROTEIN FLIH"/>
    <property type="match status" value="1"/>
</dbReference>
<dbReference type="GO" id="GO:0005829">
    <property type="term" value="C:cytosol"/>
    <property type="evidence" value="ECO:0007669"/>
    <property type="project" value="TreeGrafter"/>
</dbReference>
<dbReference type="EMBL" id="CP001276">
    <property type="protein sequence ID" value="ACM06675.1"/>
    <property type="molecule type" value="Genomic_DNA"/>
</dbReference>
<sequence>MASARVVKRREASTAGDTLVVPQPSPHDRELAVRLLAEAEARAAAIVAAAEEEARAIRAAVEAELESLQQQLWEAALVEARRQVEAELAAEQRELLARFRALVERAVLREEEIRQAMARLLVELSVLVAETVLRREVERDGELLGRLAQAALEHAPSAPVTHLIVHPEDVERARDWLARAWNGRPPVEVVGDQHVDRGSCVLGTPVGFVDARISTQLEAVRRALSEVADDA</sequence>
<dbReference type="GO" id="GO:0044781">
    <property type="term" value="P:bacterial-type flagellum organization"/>
    <property type="evidence" value="ECO:0007669"/>
    <property type="project" value="UniProtKB-KW"/>
</dbReference>
<dbReference type="Pfam" id="PF02108">
    <property type="entry name" value="FliH"/>
    <property type="match status" value="1"/>
</dbReference>
<evidence type="ECO:0000256" key="2">
    <source>
        <dbReference type="ARBA" id="ARBA00006602"/>
    </source>
</evidence>
<evidence type="ECO:0000256" key="6">
    <source>
        <dbReference type="ARBA" id="ARBA00022927"/>
    </source>
</evidence>
<keyword evidence="10" id="KW-0614">Plasmid</keyword>
<dbReference type="PANTHER" id="PTHR34982">
    <property type="entry name" value="YOP PROTEINS TRANSLOCATION PROTEIN L"/>
    <property type="match status" value="1"/>
</dbReference>
<dbReference type="KEGG" id="tro:trd_A0649"/>
<keyword evidence="8" id="KW-0175">Coiled coil</keyword>
<keyword evidence="7" id="KW-1006">Bacterial flagellum protein export</keyword>
<feature type="domain" description="Flagellar assembly protein FliH/Type III secretion system HrpE" evidence="9">
    <location>
        <begin position="95"/>
        <end position="219"/>
    </location>
</feature>
<protein>
    <recommendedName>
        <fullName evidence="3">Flagellar assembly protein FliH</fullName>
    </recommendedName>
</protein>
<dbReference type="InterPro" id="IPR051472">
    <property type="entry name" value="T3SS_Stator/FliH"/>
</dbReference>
<evidence type="ECO:0000259" key="9">
    <source>
        <dbReference type="Pfam" id="PF02108"/>
    </source>
</evidence>
<dbReference type="OrthoDB" id="1805933at2"/>
<organism evidence="10 11">
    <name type="scientific">Thermomicrobium roseum (strain ATCC 27502 / DSM 5159 / P-2)</name>
    <dbReference type="NCBI Taxonomy" id="309801"/>
    <lineage>
        <taxon>Bacteria</taxon>
        <taxon>Pseudomonadati</taxon>
        <taxon>Thermomicrobiota</taxon>
        <taxon>Thermomicrobia</taxon>
        <taxon>Thermomicrobiales</taxon>
        <taxon>Thermomicrobiaceae</taxon>
        <taxon>Thermomicrobium</taxon>
    </lineage>
</organism>
<evidence type="ECO:0000256" key="4">
    <source>
        <dbReference type="ARBA" id="ARBA00022448"/>
    </source>
</evidence>
<evidence type="ECO:0000256" key="5">
    <source>
        <dbReference type="ARBA" id="ARBA00022795"/>
    </source>
</evidence>
<evidence type="ECO:0000256" key="1">
    <source>
        <dbReference type="ARBA" id="ARBA00003041"/>
    </source>
</evidence>
<proteinExistence type="inferred from homology"/>